<evidence type="ECO:0000313" key="2">
    <source>
        <dbReference type="Proteomes" id="UP000018747"/>
    </source>
</evidence>
<dbReference type="EMBL" id="AHMT02000053">
    <property type="protein sequence ID" value="EQA60914.1"/>
    <property type="molecule type" value="Genomic_DNA"/>
</dbReference>
<comment type="caution">
    <text evidence="1">The sequence shown here is derived from an EMBL/GenBank/DDBJ whole genome shotgun (WGS) entry which is preliminary data.</text>
</comment>
<dbReference type="Proteomes" id="UP000018747">
    <property type="component" value="Unassembled WGS sequence"/>
</dbReference>
<gene>
    <name evidence="1" type="ORF">LEP1GSC062_1731</name>
</gene>
<evidence type="ECO:0000313" key="1">
    <source>
        <dbReference type="EMBL" id="EQA60914.1"/>
    </source>
</evidence>
<reference evidence="1" key="1">
    <citation type="submission" date="2013-05" db="EMBL/GenBank/DDBJ databases">
        <authorList>
            <person name="Harkins D.M."/>
            <person name="Durkin A.S."/>
            <person name="Brinkac L.M."/>
            <person name="Haft D.H."/>
            <person name="Selengut J.D."/>
            <person name="Sanka R."/>
            <person name="DePew J."/>
            <person name="Purushe J."/>
            <person name="Hartskeerl R.A."/>
            <person name="Ahmed A."/>
            <person name="van der Linden H."/>
            <person name="Goris M.G.A."/>
            <person name="Vinetz J.M."/>
            <person name="Sutton G.G."/>
            <person name="Nierman W.C."/>
            <person name="Fouts D.E."/>
        </authorList>
    </citation>
    <scope>NUCLEOTIDE SEQUENCE [LARGE SCALE GENOMIC DNA]</scope>
    <source>
        <strain evidence="1">L 60</strain>
    </source>
</reference>
<organism evidence="1 2">
    <name type="scientific">Leptospira alexanderi serovar Manhao 3 str. L 60</name>
    <dbReference type="NCBI Taxonomy" id="1049759"/>
    <lineage>
        <taxon>Bacteria</taxon>
        <taxon>Pseudomonadati</taxon>
        <taxon>Spirochaetota</taxon>
        <taxon>Spirochaetia</taxon>
        <taxon>Leptospirales</taxon>
        <taxon>Leptospiraceae</taxon>
        <taxon>Leptospira</taxon>
    </lineage>
</organism>
<dbReference type="AlphaFoldDB" id="V6I5N8"/>
<proteinExistence type="predicted"/>
<dbReference type="STRING" id="100053.GCA_002009845_01633"/>
<accession>V6I5N8</accession>
<name>V6I5N8_9LEPT</name>
<protein>
    <submittedName>
        <fullName evidence="1">Uncharacterized protein</fullName>
    </submittedName>
</protein>
<sequence length="41" mass="4838">MQKIYLGYWFYKTIPPIDLREIKSSLENLGVKSLPDPKKNL</sequence>
<keyword evidence="2" id="KW-1185">Reference proteome</keyword>